<dbReference type="Gene3D" id="3.90.1150.10">
    <property type="entry name" value="Aspartate Aminotransferase, domain 1"/>
    <property type="match status" value="1"/>
</dbReference>
<keyword evidence="2" id="KW-0663">Pyridoxal phosphate</keyword>
<evidence type="ECO:0008006" key="4">
    <source>
        <dbReference type="Google" id="ProtNLM"/>
    </source>
</evidence>
<dbReference type="SUPFAM" id="SSF53383">
    <property type="entry name" value="PLP-dependent transferases"/>
    <property type="match status" value="1"/>
</dbReference>
<dbReference type="AlphaFoldDB" id="W1XU81"/>
<dbReference type="InterPro" id="IPR015424">
    <property type="entry name" value="PyrdxlP-dep_Trfase"/>
</dbReference>
<dbReference type="Gene3D" id="3.40.640.10">
    <property type="entry name" value="Type I PLP-dependent aspartate aminotransferase-like (Major domain)"/>
    <property type="match status" value="1"/>
</dbReference>
<dbReference type="PANTHER" id="PTHR42885">
    <property type="entry name" value="HISTIDINOL-PHOSPHATE AMINOTRANSFERASE-RELATED"/>
    <property type="match status" value="1"/>
</dbReference>
<reference evidence="3" key="1">
    <citation type="submission" date="2013-12" db="EMBL/GenBank/DDBJ databases">
        <title>A Varibaculum cambriense genome reconstructed from a premature infant gut community with otherwise low bacterial novelty that shifts toward anaerobic metabolism during the third week of life.</title>
        <authorList>
            <person name="Brown C.T."/>
            <person name="Sharon I."/>
            <person name="Thomas B.C."/>
            <person name="Castelle C.J."/>
            <person name="Morowitz M.J."/>
            <person name="Banfield J.F."/>
        </authorList>
    </citation>
    <scope>NUCLEOTIDE SEQUENCE</scope>
</reference>
<gene>
    <name evidence="3" type="ORF">Q604_UNBC11796G0001</name>
</gene>
<evidence type="ECO:0000256" key="1">
    <source>
        <dbReference type="ARBA" id="ARBA00001933"/>
    </source>
</evidence>
<dbReference type="EMBL" id="AZMM01011796">
    <property type="protein sequence ID" value="ETJ33767.1"/>
    <property type="molecule type" value="Genomic_DNA"/>
</dbReference>
<accession>W1XU81</accession>
<comment type="caution">
    <text evidence="3">The sequence shown here is derived from an EMBL/GenBank/DDBJ whole genome shotgun (WGS) entry which is preliminary data.</text>
</comment>
<dbReference type="PANTHER" id="PTHR42885:SF1">
    <property type="entry name" value="THREONINE-PHOSPHATE DECARBOXYLASE"/>
    <property type="match status" value="1"/>
</dbReference>
<organism evidence="3">
    <name type="scientific">human gut metagenome</name>
    <dbReference type="NCBI Taxonomy" id="408170"/>
    <lineage>
        <taxon>unclassified sequences</taxon>
        <taxon>metagenomes</taxon>
        <taxon>organismal metagenomes</taxon>
    </lineage>
</organism>
<dbReference type="InterPro" id="IPR015422">
    <property type="entry name" value="PyrdxlP-dep_Trfase_small"/>
</dbReference>
<evidence type="ECO:0000256" key="2">
    <source>
        <dbReference type="ARBA" id="ARBA00022898"/>
    </source>
</evidence>
<evidence type="ECO:0000313" key="3">
    <source>
        <dbReference type="EMBL" id="ETJ33767.1"/>
    </source>
</evidence>
<dbReference type="InterPro" id="IPR015421">
    <property type="entry name" value="PyrdxlP-dep_Trfase_major"/>
</dbReference>
<feature type="non-terminal residue" evidence="3">
    <location>
        <position position="93"/>
    </location>
</feature>
<protein>
    <recommendedName>
        <fullName evidence="4">Threonine-phosphate decarboxylase</fullName>
    </recommendedName>
</protein>
<comment type="cofactor">
    <cofactor evidence="1">
        <name>pyridoxal 5'-phosphate</name>
        <dbReference type="ChEBI" id="CHEBI:597326"/>
    </cofactor>
</comment>
<name>W1XU81_9ZZZZ</name>
<proteinExistence type="predicted"/>
<sequence>MSVNHGANLYDLSSKYGFSKDEFMDFSSNINPFGTSNKAKEYIINNINMVSMYPDPEYVNLKKSISTYCGCLSKNIVLGSGATELISSFIKTI</sequence>